<gene>
    <name evidence="1" type="ORF">CPAR01_12450</name>
</gene>
<reference evidence="1 2" key="1">
    <citation type="submission" date="2016-10" db="EMBL/GenBank/DDBJ databases">
        <title>The genome sequence of Colletotrichum fioriniae PJ7.</title>
        <authorList>
            <person name="Baroncelli R."/>
        </authorList>
    </citation>
    <scope>NUCLEOTIDE SEQUENCE [LARGE SCALE GENOMIC DNA]</scope>
    <source>
        <strain evidence="1 2">IMI 384185</strain>
    </source>
</reference>
<protein>
    <submittedName>
        <fullName evidence="1">Uncharacterized protein</fullName>
    </submittedName>
</protein>
<name>A0ABQ9S758_9PEZI</name>
<evidence type="ECO:0000313" key="2">
    <source>
        <dbReference type="Proteomes" id="UP001241169"/>
    </source>
</evidence>
<accession>A0ABQ9S758</accession>
<dbReference type="RefSeq" id="XP_060344239.1">
    <property type="nucleotide sequence ID" value="XM_060496706.1"/>
</dbReference>
<organism evidence="1 2">
    <name type="scientific">Colletotrichum paranaense</name>
    <dbReference type="NCBI Taxonomy" id="1914294"/>
    <lineage>
        <taxon>Eukaryota</taxon>
        <taxon>Fungi</taxon>
        <taxon>Dikarya</taxon>
        <taxon>Ascomycota</taxon>
        <taxon>Pezizomycotina</taxon>
        <taxon>Sordariomycetes</taxon>
        <taxon>Hypocreomycetidae</taxon>
        <taxon>Glomerellales</taxon>
        <taxon>Glomerellaceae</taxon>
        <taxon>Colletotrichum</taxon>
        <taxon>Colletotrichum acutatum species complex</taxon>
    </lineage>
</organism>
<keyword evidence="2" id="KW-1185">Reference proteome</keyword>
<dbReference type="EMBL" id="MOPA01000011">
    <property type="protein sequence ID" value="KAK1527892.1"/>
    <property type="molecule type" value="Genomic_DNA"/>
</dbReference>
<evidence type="ECO:0000313" key="1">
    <source>
        <dbReference type="EMBL" id="KAK1527892.1"/>
    </source>
</evidence>
<dbReference type="Proteomes" id="UP001241169">
    <property type="component" value="Unassembled WGS sequence"/>
</dbReference>
<comment type="caution">
    <text evidence="1">The sequence shown here is derived from an EMBL/GenBank/DDBJ whole genome shotgun (WGS) entry which is preliminary data.</text>
</comment>
<dbReference type="GeneID" id="85380605"/>
<sequence>MPLISPSQARARSSRSFWCFMLLFQTRAVSSTRGP</sequence>
<proteinExistence type="predicted"/>